<name>A0A451AGZ9_9GAMM</name>
<gene>
    <name evidence="1" type="ORF">BECKUNK1418G_GA0071005_10607</name>
    <name evidence="2" type="ORF">BECKUNK1418H_GA0071006_10647</name>
</gene>
<organism evidence="1">
    <name type="scientific">Candidatus Kentrum sp. UNK</name>
    <dbReference type="NCBI Taxonomy" id="2126344"/>
    <lineage>
        <taxon>Bacteria</taxon>
        <taxon>Pseudomonadati</taxon>
        <taxon>Pseudomonadota</taxon>
        <taxon>Gammaproteobacteria</taxon>
        <taxon>Candidatus Kentrum</taxon>
    </lineage>
</organism>
<accession>A0A451AGZ9</accession>
<evidence type="ECO:0000313" key="1">
    <source>
        <dbReference type="EMBL" id="VFK65264.1"/>
    </source>
</evidence>
<dbReference type="EMBL" id="CAADGD010000064">
    <property type="protein sequence ID" value="VFK71397.1"/>
    <property type="molecule type" value="Genomic_DNA"/>
</dbReference>
<protein>
    <submittedName>
        <fullName evidence="1">Uncharacterized protein</fullName>
    </submittedName>
</protein>
<sequence length="72" mass="7816">MTEMNDIVVLRGIIKANPDLRTEVLNSLSALLNQRGFELGEKFLEGMTIASAEEISASGLHVVELDWSNGNG</sequence>
<dbReference type="EMBL" id="CAADFZ010000060">
    <property type="protein sequence ID" value="VFK65264.1"/>
    <property type="molecule type" value="Genomic_DNA"/>
</dbReference>
<reference evidence="1" key="1">
    <citation type="submission" date="2019-02" db="EMBL/GenBank/DDBJ databases">
        <authorList>
            <person name="Gruber-Vodicka R. H."/>
            <person name="Seah K. B. B."/>
        </authorList>
    </citation>
    <scope>NUCLEOTIDE SEQUENCE</scope>
    <source>
        <strain evidence="2">BECK_BY19</strain>
        <strain evidence="1">BECK_BY8</strain>
    </source>
</reference>
<proteinExistence type="predicted"/>
<evidence type="ECO:0000313" key="2">
    <source>
        <dbReference type="EMBL" id="VFK71397.1"/>
    </source>
</evidence>
<dbReference type="AlphaFoldDB" id="A0A451AGZ9"/>